<keyword evidence="5" id="KW-0547">Nucleotide-binding</keyword>
<dbReference type="PRINTS" id="PR00344">
    <property type="entry name" value="BCTRLSENSOR"/>
</dbReference>
<gene>
    <name evidence="10" type="ORF">SAMN05421688_1593</name>
</gene>
<dbReference type="GO" id="GO:0000155">
    <property type="term" value="F:phosphorelay sensor kinase activity"/>
    <property type="evidence" value="ECO:0007669"/>
    <property type="project" value="InterPro"/>
</dbReference>
<evidence type="ECO:0000256" key="1">
    <source>
        <dbReference type="ARBA" id="ARBA00000085"/>
    </source>
</evidence>
<keyword evidence="3" id="KW-0597">Phosphoprotein</keyword>
<sequence>MSSSTDLGEENGRAELVLPLGFERDIKQIYESETVATLLETVCLATGMGFAAVARVTETRWITCRAVDSIGFGLGPGDELAVESTLCHEVRAAEREIIISDVPNDPLYCDHHTPKQYGFRSYVSIPIHDAAGQFFGTLCAIDPHPRALDDPRVLRMFRHFARMIGDVLDVTQRLKDVQAQLDREIDIGRLREEFVAVLGHDLRNPVGAMRAGLRMLAKRPLDERSTELVRLMRLSAHRMSDLIENILDHARSRLGDGMTTRREPVDNLDETLQHVVAEVRAITPERQVNADLRISGAVLCDPPRLGQLLSNLLSNAVSHGDPEQPIHVRAETVGEEFVLQVENGGAPITASARSRLFEPFARGDAMSSTNGLGLGLYIASQIAQGHGGRIDVQSDEDRTSFTFRMPLTA</sequence>
<keyword evidence="4" id="KW-0808">Transferase</keyword>
<dbReference type="Proteomes" id="UP000198796">
    <property type="component" value="Unassembled WGS sequence"/>
</dbReference>
<dbReference type="GO" id="GO:0007234">
    <property type="term" value="P:osmosensory signaling via phosphorelay pathway"/>
    <property type="evidence" value="ECO:0007669"/>
    <property type="project" value="TreeGrafter"/>
</dbReference>
<dbReference type="InterPro" id="IPR004358">
    <property type="entry name" value="Sig_transdc_His_kin-like_C"/>
</dbReference>
<dbReference type="PROSITE" id="PS50109">
    <property type="entry name" value="HIS_KIN"/>
    <property type="match status" value="1"/>
</dbReference>
<dbReference type="InterPro" id="IPR036890">
    <property type="entry name" value="HATPase_C_sf"/>
</dbReference>
<keyword evidence="6" id="KW-0418">Kinase</keyword>
<dbReference type="CDD" id="cd00075">
    <property type="entry name" value="HATPase"/>
    <property type="match status" value="1"/>
</dbReference>
<keyword evidence="7" id="KW-0067">ATP-binding</keyword>
<dbReference type="Pfam" id="PF01590">
    <property type="entry name" value="GAF"/>
    <property type="match status" value="1"/>
</dbReference>
<comment type="catalytic activity">
    <reaction evidence="1">
        <text>ATP + protein L-histidine = ADP + protein N-phospho-L-histidine.</text>
        <dbReference type="EC" id="2.7.13.3"/>
    </reaction>
</comment>
<evidence type="ECO:0000313" key="10">
    <source>
        <dbReference type="EMBL" id="SFA90014.1"/>
    </source>
</evidence>
<evidence type="ECO:0000256" key="6">
    <source>
        <dbReference type="ARBA" id="ARBA00022777"/>
    </source>
</evidence>
<dbReference type="SMART" id="SM00387">
    <property type="entry name" value="HATPase_c"/>
    <property type="match status" value="1"/>
</dbReference>
<evidence type="ECO:0000256" key="3">
    <source>
        <dbReference type="ARBA" id="ARBA00022553"/>
    </source>
</evidence>
<feature type="domain" description="Histidine kinase" evidence="9">
    <location>
        <begin position="197"/>
        <end position="409"/>
    </location>
</feature>
<keyword evidence="8" id="KW-0902">Two-component regulatory system</keyword>
<dbReference type="SMART" id="SM00388">
    <property type="entry name" value="HisKA"/>
    <property type="match status" value="1"/>
</dbReference>
<dbReference type="InterPro" id="IPR003661">
    <property type="entry name" value="HisK_dim/P_dom"/>
</dbReference>
<evidence type="ECO:0000256" key="8">
    <source>
        <dbReference type="ARBA" id="ARBA00023012"/>
    </source>
</evidence>
<dbReference type="OrthoDB" id="9795133at2"/>
<evidence type="ECO:0000256" key="5">
    <source>
        <dbReference type="ARBA" id="ARBA00022741"/>
    </source>
</evidence>
<evidence type="ECO:0000256" key="7">
    <source>
        <dbReference type="ARBA" id="ARBA00022840"/>
    </source>
</evidence>
<dbReference type="EC" id="2.7.13.3" evidence="2"/>
<evidence type="ECO:0000313" key="11">
    <source>
        <dbReference type="Proteomes" id="UP000198796"/>
    </source>
</evidence>
<dbReference type="InterPro" id="IPR003018">
    <property type="entry name" value="GAF"/>
</dbReference>
<evidence type="ECO:0000259" key="9">
    <source>
        <dbReference type="PROSITE" id="PS50109"/>
    </source>
</evidence>
<dbReference type="InterPro" id="IPR029016">
    <property type="entry name" value="GAF-like_dom_sf"/>
</dbReference>
<reference evidence="10 11" key="1">
    <citation type="submission" date="2016-10" db="EMBL/GenBank/DDBJ databases">
        <authorList>
            <person name="de Groot N.N."/>
        </authorList>
    </citation>
    <scope>NUCLEOTIDE SEQUENCE [LARGE SCALE GENOMIC DNA]</scope>
    <source>
        <strain evidence="10 11">DSM 29316</strain>
    </source>
</reference>
<dbReference type="PANTHER" id="PTHR42878:SF7">
    <property type="entry name" value="SENSOR HISTIDINE KINASE GLRK"/>
    <property type="match status" value="1"/>
</dbReference>
<dbReference type="SUPFAM" id="SSF55781">
    <property type="entry name" value="GAF domain-like"/>
    <property type="match status" value="1"/>
</dbReference>
<dbReference type="GO" id="GO:0000156">
    <property type="term" value="F:phosphorelay response regulator activity"/>
    <property type="evidence" value="ECO:0007669"/>
    <property type="project" value="TreeGrafter"/>
</dbReference>
<dbReference type="STRING" id="871651.SAMN05421688_1593"/>
<name>A0A1I0WN80_9RHOB</name>
<dbReference type="InterPro" id="IPR005467">
    <property type="entry name" value="His_kinase_dom"/>
</dbReference>
<organism evidence="10 11">
    <name type="scientific">Poseidonocella pacifica</name>
    <dbReference type="NCBI Taxonomy" id="871651"/>
    <lineage>
        <taxon>Bacteria</taxon>
        <taxon>Pseudomonadati</taxon>
        <taxon>Pseudomonadota</taxon>
        <taxon>Alphaproteobacteria</taxon>
        <taxon>Rhodobacterales</taxon>
        <taxon>Roseobacteraceae</taxon>
        <taxon>Poseidonocella</taxon>
    </lineage>
</organism>
<dbReference type="Pfam" id="PF00512">
    <property type="entry name" value="HisKA"/>
    <property type="match status" value="1"/>
</dbReference>
<dbReference type="Gene3D" id="3.30.565.10">
    <property type="entry name" value="Histidine kinase-like ATPase, C-terminal domain"/>
    <property type="match status" value="1"/>
</dbReference>
<dbReference type="Gene3D" id="1.10.287.130">
    <property type="match status" value="1"/>
</dbReference>
<evidence type="ECO:0000256" key="2">
    <source>
        <dbReference type="ARBA" id="ARBA00012438"/>
    </source>
</evidence>
<dbReference type="AlphaFoldDB" id="A0A1I0WN80"/>
<dbReference type="EMBL" id="FOJU01000002">
    <property type="protein sequence ID" value="SFA90014.1"/>
    <property type="molecule type" value="Genomic_DNA"/>
</dbReference>
<proteinExistence type="predicted"/>
<dbReference type="InterPro" id="IPR036097">
    <property type="entry name" value="HisK_dim/P_sf"/>
</dbReference>
<dbReference type="Gene3D" id="3.30.450.40">
    <property type="match status" value="1"/>
</dbReference>
<accession>A0A1I0WN80</accession>
<dbReference type="PANTHER" id="PTHR42878">
    <property type="entry name" value="TWO-COMPONENT HISTIDINE KINASE"/>
    <property type="match status" value="1"/>
</dbReference>
<evidence type="ECO:0000256" key="4">
    <source>
        <dbReference type="ARBA" id="ARBA00022679"/>
    </source>
</evidence>
<dbReference type="SUPFAM" id="SSF55874">
    <property type="entry name" value="ATPase domain of HSP90 chaperone/DNA topoisomerase II/histidine kinase"/>
    <property type="match status" value="1"/>
</dbReference>
<dbReference type="SMART" id="SM00065">
    <property type="entry name" value="GAF"/>
    <property type="match status" value="1"/>
</dbReference>
<dbReference type="InterPro" id="IPR050351">
    <property type="entry name" value="BphY/WalK/GraS-like"/>
</dbReference>
<dbReference type="GO" id="GO:0005524">
    <property type="term" value="F:ATP binding"/>
    <property type="evidence" value="ECO:0007669"/>
    <property type="project" value="UniProtKB-KW"/>
</dbReference>
<dbReference type="SUPFAM" id="SSF47384">
    <property type="entry name" value="Homodimeric domain of signal transducing histidine kinase"/>
    <property type="match status" value="1"/>
</dbReference>
<dbReference type="GO" id="GO:0030295">
    <property type="term" value="F:protein kinase activator activity"/>
    <property type="evidence" value="ECO:0007669"/>
    <property type="project" value="TreeGrafter"/>
</dbReference>
<keyword evidence="11" id="KW-1185">Reference proteome</keyword>
<dbReference type="CDD" id="cd00082">
    <property type="entry name" value="HisKA"/>
    <property type="match status" value="1"/>
</dbReference>
<dbReference type="RefSeq" id="WP_092062762.1">
    <property type="nucleotide sequence ID" value="NZ_FOJU01000002.1"/>
</dbReference>
<dbReference type="Pfam" id="PF02518">
    <property type="entry name" value="HATPase_c"/>
    <property type="match status" value="1"/>
</dbReference>
<protein>
    <recommendedName>
        <fullName evidence="2">histidine kinase</fullName>
        <ecNumber evidence="2">2.7.13.3</ecNumber>
    </recommendedName>
</protein>
<dbReference type="InterPro" id="IPR003594">
    <property type="entry name" value="HATPase_dom"/>
</dbReference>